<reference evidence="2" key="1">
    <citation type="journal article" date="2015" name="Nat. Genet.">
        <title>The genome and transcriptome of the zoonotic hookworm Ancylostoma ceylanicum identify infection-specific gene families.</title>
        <authorList>
            <person name="Schwarz E.M."/>
            <person name="Hu Y."/>
            <person name="Antoshechkin I."/>
            <person name="Miller M.M."/>
            <person name="Sternberg P.W."/>
            <person name="Aroian R.V."/>
        </authorList>
    </citation>
    <scope>NUCLEOTIDE SEQUENCE</scope>
    <source>
        <strain evidence="2">HY135</strain>
    </source>
</reference>
<protein>
    <submittedName>
        <fullName evidence="1">Uncharacterized protein</fullName>
    </submittedName>
</protein>
<proteinExistence type="predicted"/>
<keyword evidence="2" id="KW-1185">Reference proteome</keyword>
<comment type="caution">
    <text evidence="1">The sequence shown here is derived from an EMBL/GenBank/DDBJ whole genome shotgun (WGS) entry which is preliminary data.</text>
</comment>
<name>A0A016WWQ4_9BILA</name>
<organism evidence="1 2">
    <name type="scientific">Ancylostoma ceylanicum</name>
    <dbReference type="NCBI Taxonomy" id="53326"/>
    <lineage>
        <taxon>Eukaryota</taxon>
        <taxon>Metazoa</taxon>
        <taxon>Ecdysozoa</taxon>
        <taxon>Nematoda</taxon>
        <taxon>Chromadorea</taxon>
        <taxon>Rhabditida</taxon>
        <taxon>Rhabditina</taxon>
        <taxon>Rhabditomorpha</taxon>
        <taxon>Strongyloidea</taxon>
        <taxon>Ancylostomatidae</taxon>
        <taxon>Ancylostomatinae</taxon>
        <taxon>Ancylostoma</taxon>
    </lineage>
</organism>
<gene>
    <name evidence="1" type="primary">Acey_s0474.g2118</name>
    <name evidence="1" type="ORF">Y032_0474g2118</name>
</gene>
<dbReference type="AlphaFoldDB" id="A0A016WWQ4"/>
<dbReference type="EMBL" id="JARK01000074">
    <property type="protein sequence ID" value="EYC44011.1"/>
    <property type="molecule type" value="Genomic_DNA"/>
</dbReference>
<evidence type="ECO:0000313" key="1">
    <source>
        <dbReference type="EMBL" id="EYC44011.1"/>
    </source>
</evidence>
<dbReference type="Proteomes" id="UP000024635">
    <property type="component" value="Unassembled WGS sequence"/>
</dbReference>
<accession>A0A016WWQ4</accession>
<sequence length="71" mass="8297">MNMMYVYLCLAPYEFNKVGVTGVLNVPIRVARLRAFSHTMIHTQNQKDFCCSKAIYFLTEVVLLECRNYEV</sequence>
<evidence type="ECO:0000313" key="2">
    <source>
        <dbReference type="Proteomes" id="UP000024635"/>
    </source>
</evidence>